<feature type="domain" description="N-(5'phosphoribosyl) anthranilate isomerase (PRAI)" evidence="12">
    <location>
        <begin position="55"/>
        <end position="251"/>
    </location>
</feature>
<keyword evidence="8 10" id="KW-0057">Aromatic amino acid biosynthesis</keyword>
<evidence type="ECO:0000259" key="12">
    <source>
        <dbReference type="Pfam" id="PF00697"/>
    </source>
</evidence>
<comment type="catalytic activity">
    <reaction evidence="1 10">
        <text>N-(5-phospho-beta-D-ribosyl)anthranilate = 1-(2-carboxyphenylamino)-1-deoxy-D-ribulose 5-phosphate</text>
        <dbReference type="Rhea" id="RHEA:21540"/>
        <dbReference type="ChEBI" id="CHEBI:18277"/>
        <dbReference type="ChEBI" id="CHEBI:58613"/>
        <dbReference type="EC" id="5.3.1.24"/>
    </reaction>
</comment>
<dbReference type="FunFam" id="3.20.20.70:FF:000075">
    <property type="entry name" value="Tryptophan biosynthesis protein TRP1"/>
    <property type="match status" value="1"/>
</dbReference>
<evidence type="ECO:0000256" key="9">
    <source>
        <dbReference type="ARBA" id="ARBA00023235"/>
    </source>
</evidence>
<evidence type="ECO:0000256" key="3">
    <source>
        <dbReference type="ARBA" id="ARBA00007571"/>
    </source>
</evidence>
<comment type="similarity">
    <text evidence="3 10">Belongs to the TrpF family.</text>
</comment>
<evidence type="ECO:0000256" key="7">
    <source>
        <dbReference type="ARBA" id="ARBA00022822"/>
    </source>
</evidence>
<evidence type="ECO:0000256" key="4">
    <source>
        <dbReference type="ARBA" id="ARBA00012572"/>
    </source>
</evidence>
<evidence type="ECO:0000256" key="11">
    <source>
        <dbReference type="SAM" id="MobiDB-lite"/>
    </source>
</evidence>
<dbReference type="EMBL" id="ACKO02000012">
    <property type="protein sequence ID" value="EET44089.1"/>
    <property type="molecule type" value="Genomic_DNA"/>
</dbReference>
<dbReference type="PANTHER" id="PTHR42894:SF1">
    <property type="entry name" value="N-(5'-PHOSPHORIBOSYL)ANTHRANILATE ISOMERASE"/>
    <property type="match status" value="1"/>
</dbReference>
<feature type="region of interest" description="Disordered" evidence="11">
    <location>
        <begin position="20"/>
        <end position="48"/>
    </location>
</feature>
<protein>
    <recommendedName>
        <fullName evidence="5 10">N-(5'-phosphoribosyl)anthranilate isomerase</fullName>
        <shortName evidence="10">PRAI</shortName>
        <ecNumber evidence="4 10">5.3.1.24</ecNumber>
    </recommendedName>
</protein>
<name>C6M690_NEISI</name>
<evidence type="ECO:0000313" key="14">
    <source>
        <dbReference type="Proteomes" id="UP000005365"/>
    </source>
</evidence>
<dbReference type="InterPro" id="IPR013785">
    <property type="entry name" value="Aldolase_TIM"/>
</dbReference>
<keyword evidence="7 10" id="KW-0822">Tryptophan biosynthesis</keyword>
<sequence length="256" mass="28015">MKKTKRSSENIQTTLTVKNDINKNTPMPHLNGGTSFATNQTDRPKKGKQMKTIRIKICGITRPEDARKAAELCVDAIGLVFYAASKRAVTPEQAKKIVAALPPFVSVVALFVNETAETIRETLRQVPIDIIQFHGDEDDEFCRQFDRPYLKAIRVQSASDIEAAQTRFPNSRALLFDAYHPNEYGGTGLSFDWTLLPDNLTKPWILAGGLTPQNIVAAIQTSNAAAVDVSGGVESAGGIKDEAKMAAFIQAVRAIR</sequence>
<organism evidence="13 14">
    <name type="scientific">Neisseria sicca ATCC 29256</name>
    <dbReference type="NCBI Taxonomy" id="547045"/>
    <lineage>
        <taxon>Bacteria</taxon>
        <taxon>Pseudomonadati</taxon>
        <taxon>Pseudomonadota</taxon>
        <taxon>Betaproteobacteria</taxon>
        <taxon>Neisseriales</taxon>
        <taxon>Neisseriaceae</taxon>
        <taxon>Neisseria</taxon>
    </lineage>
</organism>
<accession>C6M690</accession>
<dbReference type="EC" id="5.3.1.24" evidence="4 10"/>
<comment type="caution">
    <text evidence="13">The sequence shown here is derived from an EMBL/GenBank/DDBJ whole genome shotgun (WGS) entry which is preliminary data.</text>
</comment>
<dbReference type="Pfam" id="PF00697">
    <property type="entry name" value="PRAI"/>
    <property type="match status" value="1"/>
</dbReference>
<evidence type="ECO:0000256" key="1">
    <source>
        <dbReference type="ARBA" id="ARBA00001164"/>
    </source>
</evidence>
<dbReference type="GO" id="GO:0004640">
    <property type="term" value="F:phosphoribosylanthranilate isomerase activity"/>
    <property type="evidence" value="ECO:0007669"/>
    <property type="project" value="UniProtKB-UniRule"/>
</dbReference>
<dbReference type="NCBIfam" id="NF002298">
    <property type="entry name" value="PRK01222.1-4"/>
    <property type="match status" value="1"/>
</dbReference>
<evidence type="ECO:0000313" key="13">
    <source>
        <dbReference type="EMBL" id="EET44089.1"/>
    </source>
</evidence>
<evidence type="ECO:0000256" key="5">
    <source>
        <dbReference type="ARBA" id="ARBA00022272"/>
    </source>
</evidence>
<dbReference type="InterPro" id="IPR011060">
    <property type="entry name" value="RibuloseP-bd_barrel"/>
</dbReference>
<dbReference type="GO" id="GO:0000162">
    <property type="term" value="P:L-tryptophan biosynthetic process"/>
    <property type="evidence" value="ECO:0007669"/>
    <property type="project" value="UniProtKB-UniRule"/>
</dbReference>
<dbReference type="SUPFAM" id="SSF51366">
    <property type="entry name" value="Ribulose-phoshate binding barrel"/>
    <property type="match status" value="1"/>
</dbReference>
<dbReference type="CDD" id="cd00405">
    <property type="entry name" value="PRAI"/>
    <property type="match status" value="1"/>
</dbReference>
<dbReference type="InterPro" id="IPR044643">
    <property type="entry name" value="TrpF_fam"/>
</dbReference>
<comment type="pathway">
    <text evidence="2 10">Amino-acid biosynthesis; L-tryptophan biosynthesis; L-tryptophan from chorismate: step 3/5.</text>
</comment>
<dbReference type="AlphaFoldDB" id="C6M690"/>
<dbReference type="HAMAP" id="MF_00135">
    <property type="entry name" value="PRAI"/>
    <property type="match status" value="1"/>
</dbReference>
<dbReference type="eggNOG" id="COG0135">
    <property type="taxonomic scope" value="Bacteria"/>
</dbReference>
<evidence type="ECO:0000256" key="2">
    <source>
        <dbReference type="ARBA" id="ARBA00004664"/>
    </source>
</evidence>
<evidence type="ECO:0000256" key="8">
    <source>
        <dbReference type="ARBA" id="ARBA00023141"/>
    </source>
</evidence>
<keyword evidence="9 10" id="KW-0413">Isomerase</keyword>
<dbReference type="InterPro" id="IPR001240">
    <property type="entry name" value="PRAI_dom"/>
</dbReference>
<feature type="compositionally biased region" description="Polar residues" evidence="11">
    <location>
        <begin position="32"/>
        <end position="41"/>
    </location>
</feature>
<dbReference type="Gene3D" id="3.20.20.70">
    <property type="entry name" value="Aldolase class I"/>
    <property type="match status" value="1"/>
</dbReference>
<evidence type="ECO:0000256" key="6">
    <source>
        <dbReference type="ARBA" id="ARBA00022605"/>
    </source>
</evidence>
<gene>
    <name evidence="10 13" type="primary">trpF</name>
    <name evidence="13" type="ORF">NEISICOT_02041</name>
</gene>
<evidence type="ECO:0000256" key="10">
    <source>
        <dbReference type="HAMAP-Rule" id="MF_00135"/>
    </source>
</evidence>
<dbReference type="PANTHER" id="PTHR42894">
    <property type="entry name" value="N-(5'-PHOSPHORIBOSYL)ANTHRANILATE ISOMERASE"/>
    <property type="match status" value="1"/>
</dbReference>
<dbReference type="STRING" id="490.A6J88_00125"/>
<keyword evidence="14" id="KW-1185">Reference proteome</keyword>
<keyword evidence="6 10" id="KW-0028">Amino-acid biosynthesis</keyword>
<reference evidence="13" key="1">
    <citation type="submission" date="2009-07" db="EMBL/GenBank/DDBJ databases">
        <authorList>
            <person name="Weinstock G."/>
            <person name="Sodergren E."/>
            <person name="Clifton S."/>
            <person name="Fulton L."/>
            <person name="Fulton B."/>
            <person name="Courtney L."/>
            <person name="Fronick C."/>
            <person name="Harrison M."/>
            <person name="Strong C."/>
            <person name="Farmer C."/>
            <person name="Delahaunty K."/>
            <person name="Markovic C."/>
            <person name="Hall O."/>
            <person name="Minx P."/>
            <person name="Tomlinson C."/>
            <person name="Mitreva M."/>
            <person name="Nelson J."/>
            <person name="Hou S."/>
            <person name="Wollam A."/>
            <person name="Pepin K.H."/>
            <person name="Johnson M."/>
            <person name="Bhonagiri V."/>
            <person name="Nash W.E."/>
            <person name="Warren W."/>
            <person name="Chinwalla A."/>
            <person name="Mardis E.R."/>
            <person name="Wilson R.K."/>
        </authorList>
    </citation>
    <scope>NUCLEOTIDE SEQUENCE [LARGE SCALE GENOMIC DNA]</scope>
    <source>
        <strain evidence="13">ATCC 29256</strain>
    </source>
</reference>
<dbReference type="Proteomes" id="UP000005365">
    <property type="component" value="Unassembled WGS sequence"/>
</dbReference>
<dbReference type="UniPathway" id="UPA00035">
    <property type="reaction ID" value="UER00042"/>
</dbReference>
<dbReference type="NCBIfam" id="NF002299">
    <property type="entry name" value="PRK01222.1-6"/>
    <property type="match status" value="1"/>
</dbReference>
<proteinExistence type="inferred from homology"/>